<evidence type="ECO:0000256" key="10">
    <source>
        <dbReference type="ARBA" id="ARBA00024849"/>
    </source>
</evidence>
<keyword evidence="9 12" id="KW-0131">Cell cycle</keyword>
<evidence type="ECO:0000256" key="7">
    <source>
        <dbReference type="ARBA" id="ARBA00023186"/>
    </source>
</evidence>
<dbReference type="InterPro" id="IPR046357">
    <property type="entry name" value="PPIase_dom_sf"/>
</dbReference>
<dbReference type="RefSeq" id="WP_110439021.1">
    <property type="nucleotide sequence ID" value="NZ_CP046393.1"/>
</dbReference>
<name>A0A318MXK2_9PROT</name>
<dbReference type="PANTHER" id="PTHR30560:SF3">
    <property type="entry name" value="TRIGGER FACTOR-LIKE PROTEIN TIG, CHLOROPLASTIC"/>
    <property type="match status" value="1"/>
</dbReference>
<gene>
    <name evidence="12" type="primary">tig</name>
    <name evidence="16" type="ORF">DK869_05235</name>
</gene>
<protein>
    <recommendedName>
        <fullName evidence="4 12">Trigger factor</fullName>
        <shortName evidence="12">TF</shortName>
        <ecNumber evidence="3 12">5.2.1.8</ecNumber>
    </recommendedName>
    <alternativeName>
        <fullName evidence="11 12">PPIase</fullName>
    </alternativeName>
</protein>
<dbReference type="GO" id="GO:0051301">
    <property type="term" value="P:cell division"/>
    <property type="evidence" value="ECO:0007669"/>
    <property type="project" value="UniProtKB-KW"/>
</dbReference>
<evidence type="ECO:0000313" key="17">
    <source>
        <dbReference type="Proteomes" id="UP000247565"/>
    </source>
</evidence>
<keyword evidence="7 12" id="KW-0143">Chaperone</keyword>
<dbReference type="Gene3D" id="1.10.3120.10">
    <property type="entry name" value="Trigger factor, C-terminal domain"/>
    <property type="match status" value="1"/>
</dbReference>
<keyword evidence="8 12" id="KW-0413">Isomerase</keyword>
<comment type="caution">
    <text evidence="16">The sequence shown here is derived from an EMBL/GenBank/DDBJ whole genome shotgun (WGS) entry which is preliminary data.</text>
</comment>
<dbReference type="Proteomes" id="UP000247565">
    <property type="component" value="Unassembled WGS sequence"/>
</dbReference>
<keyword evidence="5 12" id="KW-0132">Cell division</keyword>
<evidence type="ECO:0000256" key="2">
    <source>
        <dbReference type="ARBA" id="ARBA00005464"/>
    </source>
</evidence>
<keyword evidence="12" id="KW-0963">Cytoplasm</keyword>
<dbReference type="PANTHER" id="PTHR30560">
    <property type="entry name" value="TRIGGER FACTOR CHAPERONE AND PEPTIDYL-PROLYL CIS/TRANS ISOMERASE"/>
    <property type="match status" value="1"/>
</dbReference>
<proteinExistence type="inferred from homology"/>
<evidence type="ECO:0000256" key="14">
    <source>
        <dbReference type="RuleBase" id="RU003914"/>
    </source>
</evidence>
<dbReference type="InterPro" id="IPR027304">
    <property type="entry name" value="Trigger_fact/SurA_dom_sf"/>
</dbReference>
<comment type="domain">
    <text evidence="12">Consists of 3 domains; the N-terminus binds the ribosome, the middle domain has PPIase activity, while the C-terminus has intrinsic chaperone activity on its own.</text>
</comment>
<dbReference type="InterPro" id="IPR037041">
    <property type="entry name" value="Trigger_fac_C_sf"/>
</dbReference>
<dbReference type="AlphaFoldDB" id="A0A318MXK2"/>
<dbReference type="GO" id="GO:0015031">
    <property type="term" value="P:protein transport"/>
    <property type="evidence" value="ECO:0007669"/>
    <property type="project" value="UniProtKB-UniRule"/>
</dbReference>
<evidence type="ECO:0000259" key="15">
    <source>
        <dbReference type="PROSITE" id="PS50059"/>
    </source>
</evidence>
<evidence type="ECO:0000256" key="13">
    <source>
        <dbReference type="PROSITE-ProRule" id="PRU00277"/>
    </source>
</evidence>
<organism evidence="16 17">
    <name type="scientific">Commensalibacter melissae</name>
    <dbReference type="NCBI Taxonomy" id="2070537"/>
    <lineage>
        <taxon>Bacteria</taxon>
        <taxon>Pseudomonadati</taxon>
        <taxon>Pseudomonadota</taxon>
        <taxon>Alphaproteobacteria</taxon>
        <taxon>Acetobacterales</taxon>
        <taxon>Acetobacteraceae</taxon>
    </lineage>
</organism>
<dbReference type="Pfam" id="PF05697">
    <property type="entry name" value="Trigger_N"/>
    <property type="match status" value="1"/>
</dbReference>
<dbReference type="GO" id="GO:0043335">
    <property type="term" value="P:protein unfolding"/>
    <property type="evidence" value="ECO:0007669"/>
    <property type="project" value="TreeGrafter"/>
</dbReference>
<dbReference type="GO" id="GO:0044183">
    <property type="term" value="F:protein folding chaperone"/>
    <property type="evidence" value="ECO:0007669"/>
    <property type="project" value="TreeGrafter"/>
</dbReference>
<evidence type="ECO:0000256" key="11">
    <source>
        <dbReference type="ARBA" id="ARBA00029986"/>
    </source>
</evidence>
<feature type="domain" description="PPIase FKBP-type" evidence="15">
    <location>
        <begin position="164"/>
        <end position="252"/>
    </location>
</feature>
<dbReference type="InterPro" id="IPR008881">
    <property type="entry name" value="Trigger_fac_ribosome-bd_bac"/>
</dbReference>
<dbReference type="InterPro" id="IPR008880">
    <property type="entry name" value="Trigger_fac_C"/>
</dbReference>
<dbReference type="OrthoDB" id="9767721at2"/>
<dbReference type="InterPro" id="IPR036611">
    <property type="entry name" value="Trigger_fac_ribosome-bd_sf"/>
</dbReference>
<evidence type="ECO:0000256" key="6">
    <source>
        <dbReference type="ARBA" id="ARBA00023110"/>
    </source>
</evidence>
<evidence type="ECO:0000256" key="8">
    <source>
        <dbReference type="ARBA" id="ARBA00023235"/>
    </source>
</evidence>
<comment type="similarity">
    <text evidence="2 12 14">Belongs to the FKBP-type PPIase family. Tig subfamily.</text>
</comment>
<dbReference type="InterPro" id="IPR001179">
    <property type="entry name" value="PPIase_FKBP_dom"/>
</dbReference>
<evidence type="ECO:0000256" key="9">
    <source>
        <dbReference type="ARBA" id="ARBA00023306"/>
    </source>
</evidence>
<sequence>MQVTETLSESLKRGFKIIIEEKQLAETRNQRLTKLGHEMNIPGFRPGKVPLTIVEQRYGESVQNEVVNEAISNAVRDTLSERGLRPARQPSVNLKEGYKKGDDLEFTFEVELIPDFEIPDLKDIHLTRLKAKPDEKSLKSAFDTIAQRQREFKAIDEKRPAKSGDVLSVDFVGKVEGVAFEGGTAENVDVEIGGKGFIPGFAEQIEGMTPGEEKAITVTFPENYQAANLAGKEATFDIKAKILKEAIVPEVNDEFATKLGFENLDKLKEAVEKQIVAEYDQMSRLRLKRDILDVLAEKVNFELPEGLVDTEFKQIWQRIENDRKNDLLDEEDKNKDEETLKADYRKIAERRVRLGLLVVEIGRVNSITINEDELVQAMRAEAMRYPGQEKEVMEFFQKNPQAVESIRGPLYENKVLDYITELATVEDKEVSPEELSKMPTVKI</sequence>
<dbReference type="Pfam" id="PF00254">
    <property type="entry name" value="FKBP_C"/>
    <property type="match status" value="1"/>
</dbReference>
<dbReference type="FunFam" id="3.10.50.40:FF:000001">
    <property type="entry name" value="Trigger factor"/>
    <property type="match status" value="1"/>
</dbReference>
<comment type="catalytic activity">
    <reaction evidence="1 12 13">
        <text>[protein]-peptidylproline (omega=180) = [protein]-peptidylproline (omega=0)</text>
        <dbReference type="Rhea" id="RHEA:16237"/>
        <dbReference type="Rhea" id="RHEA-COMP:10747"/>
        <dbReference type="Rhea" id="RHEA-COMP:10748"/>
        <dbReference type="ChEBI" id="CHEBI:83833"/>
        <dbReference type="ChEBI" id="CHEBI:83834"/>
        <dbReference type="EC" id="5.2.1.8"/>
    </reaction>
</comment>
<dbReference type="EC" id="5.2.1.8" evidence="3 12"/>
<evidence type="ECO:0000256" key="3">
    <source>
        <dbReference type="ARBA" id="ARBA00013194"/>
    </source>
</evidence>
<dbReference type="NCBIfam" id="TIGR00115">
    <property type="entry name" value="tig"/>
    <property type="match status" value="1"/>
</dbReference>
<evidence type="ECO:0000256" key="12">
    <source>
        <dbReference type="HAMAP-Rule" id="MF_00303"/>
    </source>
</evidence>
<dbReference type="SUPFAM" id="SSF102735">
    <property type="entry name" value="Trigger factor ribosome-binding domain"/>
    <property type="match status" value="1"/>
</dbReference>
<dbReference type="PIRSF" id="PIRSF003095">
    <property type="entry name" value="Trigger_factor"/>
    <property type="match status" value="1"/>
</dbReference>
<dbReference type="Gene3D" id="3.10.50.40">
    <property type="match status" value="1"/>
</dbReference>
<dbReference type="GO" id="GO:0043022">
    <property type="term" value="F:ribosome binding"/>
    <property type="evidence" value="ECO:0007669"/>
    <property type="project" value="TreeGrafter"/>
</dbReference>
<dbReference type="EMBL" id="QGLT01000002">
    <property type="protein sequence ID" value="PXZ00880.1"/>
    <property type="molecule type" value="Genomic_DNA"/>
</dbReference>
<dbReference type="GO" id="GO:0003755">
    <property type="term" value="F:peptidyl-prolyl cis-trans isomerase activity"/>
    <property type="evidence" value="ECO:0007669"/>
    <property type="project" value="UniProtKB-UniRule"/>
</dbReference>
<dbReference type="PROSITE" id="PS50059">
    <property type="entry name" value="FKBP_PPIASE"/>
    <property type="match status" value="1"/>
</dbReference>
<accession>A0A318MXK2</accession>
<dbReference type="InterPro" id="IPR005215">
    <property type="entry name" value="Trig_fac"/>
</dbReference>
<evidence type="ECO:0000256" key="4">
    <source>
        <dbReference type="ARBA" id="ARBA00016902"/>
    </source>
</evidence>
<evidence type="ECO:0000256" key="5">
    <source>
        <dbReference type="ARBA" id="ARBA00022618"/>
    </source>
</evidence>
<keyword evidence="6 12" id="KW-0697">Rotamase</keyword>
<dbReference type="SUPFAM" id="SSF109998">
    <property type="entry name" value="Triger factor/SurA peptide-binding domain-like"/>
    <property type="match status" value="1"/>
</dbReference>
<dbReference type="SUPFAM" id="SSF54534">
    <property type="entry name" value="FKBP-like"/>
    <property type="match status" value="1"/>
</dbReference>
<comment type="function">
    <text evidence="10 12">Involved in protein export. Acts as a chaperone by maintaining the newly synthesized protein in an open conformation. Functions as a peptidyl-prolyl cis-trans isomerase.</text>
</comment>
<evidence type="ECO:0000313" key="16">
    <source>
        <dbReference type="EMBL" id="PXZ00880.1"/>
    </source>
</evidence>
<dbReference type="GO" id="GO:0051083">
    <property type="term" value="P:'de novo' cotranslational protein folding"/>
    <property type="evidence" value="ECO:0007669"/>
    <property type="project" value="TreeGrafter"/>
</dbReference>
<comment type="subcellular location">
    <subcellularLocation>
        <location evidence="12">Cytoplasm</location>
    </subcellularLocation>
    <text evidence="12">About half TF is bound to the ribosome near the polypeptide exit tunnel while the other half is free in the cytoplasm.</text>
</comment>
<keyword evidence="17" id="KW-1185">Reference proteome</keyword>
<dbReference type="Pfam" id="PF05698">
    <property type="entry name" value="Trigger_C"/>
    <property type="match status" value="1"/>
</dbReference>
<reference evidence="16 17" key="1">
    <citation type="submission" date="2018-05" db="EMBL/GenBank/DDBJ databases">
        <title>Reference genomes for bee gut microbiota database.</title>
        <authorList>
            <person name="Ellegaard K.M."/>
        </authorList>
    </citation>
    <scope>NUCLEOTIDE SEQUENCE [LARGE SCALE GENOMIC DNA]</scope>
    <source>
        <strain evidence="16 17">ESL0284</strain>
    </source>
</reference>
<dbReference type="GO" id="GO:0005737">
    <property type="term" value="C:cytoplasm"/>
    <property type="evidence" value="ECO:0007669"/>
    <property type="project" value="UniProtKB-SubCell"/>
</dbReference>
<dbReference type="HAMAP" id="MF_00303">
    <property type="entry name" value="Trigger_factor_Tig"/>
    <property type="match status" value="1"/>
</dbReference>
<dbReference type="Gene3D" id="3.30.70.1050">
    <property type="entry name" value="Trigger factor ribosome-binding domain"/>
    <property type="match status" value="1"/>
</dbReference>
<evidence type="ECO:0000256" key="1">
    <source>
        <dbReference type="ARBA" id="ARBA00000971"/>
    </source>
</evidence>